<dbReference type="EMBL" id="CP042435">
    <property type="protein sequence ID" value="QEC67147.1"/>
    <property type="molecule type" value="Genomic_DNA"/>
</dbReference>
<dbReference type="SMART" id="SM00089">
    <property type="entry name" value="PKD"/>
    <property type="match status" value="15"/>
</dbReference>
<feature type="domain" description="PKD" evidence="7">
    <location>
        <begin position="1141"/>
        <end position="1193"/>
    </location>
</feature>
<dbReference type="KEGG" id="pgin:FRZ67_07520"/>
<dbReference type="GO" id="GO:0006816">
    <property type="term" value="P:calcium ion transport"/>
    <property type="evidence" value="ECO:0007669"/>
    <property type="project" value="TreeGrafter"/>
</dbReference>
<keyword evidence="6" id="KW-0732">Signal</keyword>
<dbReference type="OrthoDB" id="7794186at2"/>
<dbReference type="RefSeq" id="WP_147188955.1">
    <property type="nucleotide sequence ID" value="NZ_CP042435.1"/>
</dbReference>
<feature type="domain" description="PKD" evidence="7">
    <location>
        <begin position="391"/>
        <end position="442"/>
    </location>
</feature>
<keyword evidence="9" id="KW-1185">Reference proteome</keyword>
<feature type="domain" description="PKD" evidence="7">
    <location>
        <begin position="304"/>
        <end position="346"/>
    </location>
</feature>
<feature type="domain" description="PKD" evidence="7">
    <location>
        <begin position="1051"/>
        <end position="1096"/>
    </location>
</feature>
<feature type="domain" description="PKD" evidence="7">
    <location>
        <begin position="479"/>
        <end position="521"/>
    </location>
</feature>
<dbReference type="GO" id="GO:0005261">
    <property type="term" value="F:monoatomic cation channel activity"/>
    <property type="evidence" value="ECO:0007669"/>
    <property type="project" value="TreeGrafter"/>
</dbReference>
<feature type="domain" description="PKD" evidence="7">
    <location>
        <begin position="117"/>
        <end position="186"/>
    </location>
</feature>
<feature type="domain" description="PKD" evidence="7">
    <location>
        <begin position="884"/>
        <end position="947"/>
    </location>
</feature>
<dbReference type="Gene3D" id="2.60.40.10">
    <property type="entry name" value="Immunoglobulins"/>
    <property type="match status" value="15"/>
</dbReference>
<dbReference type="PANTHER" id="PTHR46730:SF4">
    <property type="entry name" value="POLYCYSTIC KIDNEY DISEASE PROTEIN 1-LIKE 1"/>
    <property type="match status" value="1"/>
</dbReference>
<feature type="chain" id="PRO_5022860853" evidence="6">
    <location>
        <begin position="34"/>
        <end position="1615"/>
    </location>
</feature>
<comment type="subcellular location">
    <subcellularLocation>
        <location evidence="1">Membrane</location>
        <topology evidence="1">Multi-pass membrane protein</topology>
    </subcellularLocation>
</comment>
<feature type="domain" description="PKD" evidence="7">
    <location>
        <begin position="814"/>
        <end position="852"/>
    </location>
</feature>
<accession>A0A5B8V6P3</accession>
<evidence type="ECO:0000256" key="3">
    <source>
        <dbReference type="ARBA" id="ARBA00022737"/>
    </source>
</evidence>
<feature type="signal peptide" evidence="6">
    <location>
        <begin position="1"/>
        <end position="33"/>
    </location>
</feature>
<sequence length="1615" mass="172615">MMLTRIKQVGNYFNIKPAVLLLTTVFLYASAFAQPKADFTASVTSGCTPLLVNFKDASTGNPTEWLWNLGNGAISTKDSASAIYITPGTYTIKLRVKNASGEDSIVKTNYITVYAKPTINFNASPVTGCIPLNVNFTDLSTAGSGTLQNWVWDFGDGTSSIDQNPAHTYNSSGSFNVSLFIVNSFGCQQSIIKPAFIKPADSVHADFSYSYLNICKPPTLVNFTNASVSASALTYSWDFGNGGQSTATNPSQTYNTPGTYNVSLIATNSAGCSDTIMHPISIGNVSAGFSLPQGVCVNEPALMSDSSSPVAISATWDFGDGQTASGLSVTHTYTVLGSYVVTYTANFGGCNSVVTKTINVTGKPTASFTSPSVLTSCLPPLTVQFNNTSVNATTYVWDFGDGTTSALDSPQHTYTVSGNYTVKLIAISAGGCSDTITRNNYVRINQPRINGFANLPFLGCAPATVPFKALIASPEIIGTYLWDFGDGTTSTQPTPTHIYTNTGTYTVTLTVTTVSGCTVTYKQLSAVVLAAKPVANFSATPLNACASDSVKFTDLSTGNVDTWSWYFGDGNAYTNQNPLYHYTDTGYFSVTLVVESSGCSDTLKKNNYVYVAPPVAAFNIFESCDTPYEKTLQDISVAPKSWNWDFGDGIISNTQNPAHVYTTPGSYNIRLIVTNGACADTIYKVTNVIDENPTFAATPLSGNFCKFDNIQFTAGNLNMTNVNGIRWAFGDGTSNPFNINNDTILHKYDSSATYNVRMIVSYTNGCYDTALLATPITINGPKAAFANGPGTCADSIFVFTDQSSTYGGFALNKWIWDYGDGTIDTLTGSPFQHRYADSGTYNIKLKVFDANGCYDSTYNTSSVIIGKPYADFSILDSLRCTSSSVSFSNQSAGLSLQYNWNFGDGTISNATLPAHFYATEGIYTVSLSVSDIYGCKDSAIKPTSVTISNPVAAFSISDSASRCTLPVQATNMSKNYSSLAWDFGDGGNAVIDNPFHLYTVPGKYNLQLIAKGYGECYDTAYRSVELRGPYGTFQFTANDGCFPLTVTFNANTTSTVSYIWDFGDGSVKKTLANNTIYTYTTPGTFVPRVLLEDSSGCTVALESSDTAHIAGVKPKFYLSSQIGCDSSLVTFTDSSYIVNTDPLAFTLWDFGDGTTSNITKPVHYYNAPGNYLVTQTVKSVAGCVATYTLPVDILINKSPKLKLGLVDSACVNSTVAFDVKDTASLPETLQWLWDIGNGNQSSTQNFNYTYTTPGIYNVSVIATSSITGCADTVGNSLNILGLPLVNAGNDTSVCLNTFAILNPSGASSYRWAASPTLSCTNCTNPLAAPTTSTTYYVTGSDNFGCQASDSVTVIIVAPTQLSLSVNSDTLCQGSSIQLAASGAQKYLWQPPTGLSSTTIENPVASPTVNTVYTVIGSDNIGCFADTQYVSILVAPLPTFDIADTLVKLSAGSTYRIATTSSPDVITWSWNPPAGLNSPNVEQPLAETKFTTTYRGTASNAFGCSAIDNITIEVSCNNSNVYIPNTFSPNGDGNNEYFLPRGKGLFNIKSMKIFNRWGVAVFEKWNFPANSQSNDAAWDGTYLGKPQPADVYVYVIDVICENGTVLSYKGNVTLLR</sequence>
<evidence type="ECO:0000256" key="5">
    <source>
        <dbReference type="ARBA" id="ARBA00023136"/>
    </source>
</evidence>
<dbReference type="SUPFAM" id="SSF49299">
    <property type="entry name" value="PKD domain"/>
    <property type="match status" value="15"/>
</dbReference>
<protein>
    <submittedName>
        <fullName evidence="8">PKD domain-containing protein</fullName>
    </submittedName>
</protein>
<feature type="domain" description="PKD" evidence="7">
    <location>
        <begin position="533"/>
        <end position="611"/>
    </location>
</feature>
<evidence type="ECO:0000313" key="9">
    <source>
        <dbReference type="Proteomes" id="UP000321533"/>
    </source>
</evidence>
<feature type="domain" description="PKD" evidence="7">
    <location>
        <begin position="639"/>
        <end position="677"/>
    </location>
</feature>
<evidence type="ECO:0000256" key="2">
    <source>
        <dbReference type="ARBA" id="ARBA00022692"/>
    </source>
</evidence>
<reference evidence="8 9" key="1">
    <citation type="journal article" date="2016" name="Int. J. Syst. Evol. Microbiol.">
        <title>Panacibacter ginsenosidivorans gen. nov., sp. nov., with ginsenoside converting activity isolated from soil of a ginseng field.</title>
        <authorList>
            <person name="Siddiqi M.Z."/>
            <person name="Muhammad Shafi S."/>
            <person name="Choi K.D."/>
            <person name="Im W.T."/>
        </authorList>
    </citation>
    <scope>NUCLEOTIDE SEQUENCE [LARGE SCALE GENOMIC DNA]</scope>
    <source>
        <strain evidence="8 9">Gsoil1550</strain>
    </source>
</reference>
<dbReference type="Pfam" id="PF13585">
    <property type="entry name" value="CHU_C"/>
    <property type="match status" value="1"/>
</dbReference>
<dbReference type="CDD" id="cd00146">
    <property type="entry name" value="PKD"/>
    <property type="match status" value="12"/>
</dbReference>
<feature type="domain" description="PKD" evidence="7">
    <location>
        <begin position="726"/>
        <end position="765"/>
    </location>
</feature>
<dbReference type="InterPro" id="IPR000601">
    <property type="entry name" value="PKD_dom"/>
</dbReference>
<evidence type="ECO:0000313" key="8">
    <source>
        <dbReference type="EMBL" id="QEC67147.1"/>
    </source>
</evidence>
<keyword evidence="5" id="KW-0472">Membrane</keyword>
<feature type="domain" description="PKD" evidence="7">
    <location>
        <begin position="981"/>
        <end position="1010"/>
    </location>
</feature>
<dbReference type="InterPro" id="IPR035986">
    <property type="entry name" value="PKD_dom_sf"/>
</dbReference>
<dbReference type="NCBIfam" id="TIGR04131">
    <property type="entry name" value="Bac_Flav_CTERM"/>
    <property type="match status" value="1"/>
</dbReference>
<feature type="domain" description="PKD" evidence="7">
    <location>
        <begin position="1198"/>
        <end position="1270"/>
    </location>
</feature>
<keyword evidence="2" id="KW-0812">Transmembrane</keyword>
<keyword evidence="3" id="KW-0677">Repeat</keyword>
<evidence type="ECO:0000256" key="4">
    <source>
        <dbReference type="ARBA" id="ARBA00022989"/>
    </source>
</evidence>
<keyword evidence="4" id="KW-1133">Transmembrane helix</keyword>
<dbReference type="Pfam" id="PF18911">
    <property type="entry name" value="PKD_4"/>
    <property type="match status" value="14"/>
</dbReference>
<evidence type="ECO:0000256" key="6">
    <source>
        <dbReference type="SAM" id="SignalP"/>
    </source>
</evidence>
<dbReference type="InterPro" id="IPR022409">
    <property type="entry name" value="PKD/Chitinase_dom"/>
</dbReference>
<evidence type="ECO:0000259" key="7">
    <source>
        <dbReference type="PROSITE" id="PS50093"/>
    </source>
</evidence>
<dbReference type="Proteomes" id="UP000321533">
    <property type="component" value="Chromosome"/>
</dbReference>
<name>A0A5B8V6P3_9BACT</name>
<dbReference type="FunFam" id="2.60.40.10:FF:000270">
    <property type="entry name" value="Cell surface protein"/>
    <property type="match status" value="1"/>
</dbReference>
<dbReference type="InterPro" id="IPR013783">
    <property type="entry name" value="Ig-like_fold"/>
</dbReference>
<feature type="domain" description="PKD" evidence="7">
    <location>
        <begin position="221"/>
        <end position="271"/>
    </location>
</feature>
<dbReference type="PROSITE" id="PS50093">
    <property type="entry name" value="PKD"/>
    <property type="match status" value="15"/>
</dbReference>
<evidence type="ECO:0000256" key="1">
    <source>
        <dbReference type="ARBA" id="ARBA00004141"/>
    </source>
</evidence>
<gene>
    <name evidence="8" type="ORF">FRZ67_07520</name>
</gene>
<dbReference type="PANTHER" id="PTHR46730">
    <property type="entry name" value="POLYCYSTIN-1"/>
    <property type="match status" value="1"/>
</dbReference>
<dbReference type="InterPro" id="IPR026341">
    <property type="entry name" value="T9SS_type_B"/>
</dbReference>
<proteinExistence type="predicted"/>
<dbReference type="GO" id="GO:0005886">
    <property type="term" value="C:plasma membrane"/>
    <property type="evidence" value="ECO:0007669"/>
    <property type="project" value="TreeGrafter"/>
</dbReference>
<feature type="domain" description="PKD" evidence="7">
    <location>
        <begin position="35"/>
        <end position="118"/>
    </location>
</feature>
<organism evidence="8 9">
    <name type="scientific">Panacibacter ginsenosidivorans</name>
    <dbReference type="NCBI Taxonomy" id="1813871"/>
    <lineage>
        <taxon>Bacteria</taxon>
        <taxon>Pseudomonadati</taxon>
        <taxon>Bacteroidota</taxon>
        <taxon>Chitinophagia</taxon>
        <taxon>Chitinophagales</taxon>
        <taxon>Chitinophagaceae</taxon>
        <taxon>Panacibacter</taxon>
    </lineage>
</organism>